<dbReference type="Pfam" id="PF00528">
    <property type="entry name" value="BPD_transp_1"/>
    <property type="match status" value="1"/>
</dbReference>
<reference evidence="11 13" key="2">
    <citation type="submission" date="2023-07" db="EMBL/GenBank/DDBJ databases">
        <title>Genomic Encyclopedia of Type Strains, Phase IV (KMG-IV): sequencing the most valuable type-strain genomes for metagenomic binning, comparative biology and taxonomic classification.</title>
        <authorList>
            <person name="Goeker M."/>
        </authorList>
    </citation>
    <scope>NUCLEOTIDE SEQUENCE [LARGE SCALE GENOMIC DNA]</scope>
    <source>
        <strain evidence="11 13">DSM 338</strain>
    </source>
</reference>
<feature type="transmembrane region" description="Helical" evidence="8">
    <location>
        <begin position="115"/>
        <end position="138"/>
    </location>
</feature>
<evidence type="ECO:0000313" key="12">
    <source>
        <dbReference type="Proteomes" id="UP001144397"/>
    </source>
</evidence>
<sequence length="291" mass="31061">MTSLALSHAEPRRLGPLGTASALLLPIAVVNAIGFLWPVVNLLKMSFREAQASGALGAGYNLDTWTSALTDSFTLELITNSVGVSLLITVLTLIASYPIALYLHRSTGTWRTVLMVLVVAPLLTSAVVRTYGWIAILSDRGLVANALMALGMAEPPRLMFNLTGVVIGLTEILMPYMILALLSGFGRLDPRLEEAALTLGASPLKTFWRVVLPLTAPGMALGGLLCFVLAISSFVTPKLLGGGRVFLLATEIYDQAIVTLNWPLAATLSMIVLVVFGISLTLYARALRRIA</sequence>
<dbReference type="EMBL" id="BSDO01000004">
    <property type="protein sequence ID" value="GLI23156.1"/>
    <property type="molecule type" value="Genomic_DNA"/>
</dbReference>
<feature type="transmembrane region" description="Helical" evidence="8">
    <location>
        <begin position="262"/>
        <end position="284"/>
    </location>
</feature>
<dbReference type="GO" id="GO:0055085">
    <property type="term" value="P:transmembrane transport"/>
    <property type="evidence" value="ECO:0007669"/>
    <property type="project" value="InterPro"/>
</dbReference>
<evidence type="ECO:0000313" key="11">
    <source>
        <dbReference type="EMBL" id="MDR6334822.1"/>
    </source>
</evidence>
<dbReference type="EMBL" id="JAVDPY010000005">
    <property type="protein sequence ID" value="MDR6334822.1"/>
    <property type="molecule type" value="Genomic_DNA"/>
</dbReference>
<dbReference type="CDD" id="cd06261">
    <property type="entry name" value="TM_PBP2"/>
    <property type="match status" value="1"/>
</dbReference>
<dbReference type="AlphaFoldDB" id="A0A9W6CIQ3"/>
<evidence type="ECO:0000256" key="8">
    <source>
        <dbReference type="RuleBase" id="RU363032"/>
    </source>
</evidence>
<evidence type="ECO:0000256" key="6">
    <source>
        <dbReference type="ARBA" id="ARBA00022989"/>
    </source>
</evidence>
<keyword evidence="5 8" id="KW-0812">Transmembrane</keyword>
<keyword evidence="13" id="KW-1185">Reference proteome</keyword>
<dbReference type="PANTHER" id="PTHR42929">
    <property type="entry name" value="INNER MEMBRANE ABC TRANSPORTER PERMEASE PROTEIN YDCU-RELATED-RELATED"/>
    <property type="match status" value="1"/>
</dbReference>
<feature type="transmembrane region" description="Helical" evidence="8">
    <location>
        <begin position="21"/>
        <end position="40"/>
    </location>
</feature>
<dbReference type="GO" id="GO:0005886">
    <property type="term" value="C:plasma membrane"/>
    <property type="evidence" value="ECO:0007669"/>
    <property type="project" value="UniProtKB-SubCell"/>
</dbReference>
<dbReference type="InterPro" id="IPR000515">
    <property type="entry name" value="MetI-like"/>
</dbReference>
<dbReference type="Gene3D" id="1.10.3720.10">
    <property type="entry name" value="MetI-like"/>
    <property type="match status" value="1"/>
</dbReference>
<keyword evidence="7 8" id="KW-0472">Membrane</keyword>
<evidence type="ECO:0000256" key="5">
    <source>
        <dbReference type="ARBA" id="ARBA00022692"/>
    </source>
</evidence>
<reference evidence="10" key="1">
    <citation type="submission" date="2022-12" db="EMBL/GenBank/DDBJ databases">
        <title>Reference genome sequencing for broad-spectrum identification of bacterial and archaeal isolates by mass spectrometry.</title>
        <authorList>
            <person name="Sekiguchi Y."/>
            <person name="Tourlousse D.M."/>
        </authorList>
    </citation>
    <scope>NUCLEOTIDE SEQUENCE</scope>
    <source>
        <strain evidence="10">301</strain>
    </source>
</reference>
<feature type="transmembrane region" description="Helical" evidence="8">
    <location>
        <begin position="82"/>
        <end position="103"/>
    </location>
</feature>
<keyword evidence="4" id="KW-1003">Cell membrane</keyword>
<evidence type="ECO:0000259" key="9">
    <source>
        <dbReference type="PROSITE" id="PS50928"/>
    </source>
</evidence>
<evidence type="ECO:0000313" key="13">
    <source>
        <dbReference type="Proteomes" id="UP001245370"/>
    </source>
</evidence>
<feature type="transmembrane region" description="Helical" evidence="8">
    <location>
        <begin position="158"/>
        <end position="185"/>
    </location>
</feature>
<dbReference type="PANTHER" id="PTHR42929:SF5">
    <property type="entry name" value="ABC TRANSPORTER PERMEASE PROTEIN"/>
    <property type="match status" value="1"/>
</dbReference>
<dbReference type="PROSITE" id="PS50928">
    <property type="entry name" value="ABC_TM1"/>
    <property type="match status" value="1"/>
</dbReference>
<comment type="similarity">
    <text evidence="2">Belongs to the binding-protein-dependent transport system permease family. CysTW subfamily.</text>
</comment>
<evidence type="ECO:0000256" key="2">
    <source>
        <dbReference type="ARBA" id="ARBA00007069"/>
    </source>
</evidence>
<evidence type="ECO:0000313" key="10">
    <source>
        <dbReference type="EMBL" id="GLI23156.1"/>
    </source>
</evidence>
<proteinExistence type="inferred from homology"/>
<evidence type="ECO:0000256" key="7">
    <source>
        <dbReference type="ARBA" id="ARBA00023136"/>
    </source>
</evidence>
<feature type="domain" description="ABC transmembrane type-1" evidence="9">
    <location>
        <begin position="78"/>
        <end position="283"/>
    </location>
</feature>
<name>A0A9W6CIQ3_XANFL</name>
<dbReference type="GeneID" id="95763616"/>
<dbReference type="Proteomes" id="UP001144397">
    <property type="component" value="Unassembled WGS sequence"/>
</dbReference>
<organism evidence="10 12">
    <name type="scientific">Xanthobacter flavus</name>
    <dbReference type="NCBI Taxonomy" id="281"/>
    <lineage>
        <taxon>Bacteria</taxon>
        <taxon>Pseudomonadati</taxon>
        <taxon>Pseudomonadota</taxon>
        <taxon>Alphaproteobacteria</taxon>
        <taxon>Hyphomicrobiales</taxon>
        <taxon>Xanthobacteraceae</taxon>
        <taxon>Xanthobacter</taxon>
    </lineage>
</organism>
<dbReference type="SUPFAM" id="SSF161098">
    <property type="entry name" value="MetI-like"/>
    <property type="match status" value="1"/>
</dbReference>
<protein>
    <submittedName>
        <fullName evidence="10">Polyamine ABC transporter permease</fullName>
    </submittedName>
    <submittedName>
        <fullName evidence="11">Spermidine/putrescine transport system permease protein</fullName>
    </submittedName>
</protein>
<comment type="subcellular location">
    <subcellularLocation>
        <location evidence="1 8">Cell membrane</location>
        <topology evidence="1 8">Multi-pass membrane protein</topology>
    </subcellularLocation>
</comment>
<dbReference type="InterPro" id="IPR035906">
    <property type="entry name" value="MetI-like_sf"/>
</dbReference>
<dbReference type="Proteomes" id="UP001245370">
    <property type="component" value="Unassembled WGS sequence"/>
</dbReference>
<keyword evidence="3 8" id="KW-0813">Transport</keyword>
<keyword evidence="6 8" id="KW-1133">Transmembrane helix</keyword>
<dbReference type="RefSeq" id="WP_281808046.1">
    <property type="nucleotide sequence ID" value="NZ_BSDO01000004.1"/>
</dbReference>
<gene>
    <name evidence="11" type="ORF">GGQ86_003304</name>
    <name evidence="10" type="ORF">XFLAVUS301_28300</name>
</gene>
<evidence type="ECO:0000256" key="1">
    <source>
        <dbReference type="ARBA" id="ARBA00004651"/>
    </source>
</evidence>
<evidence type="ECO:0000256" key="3">
    <source>
        <dbReference type="ARBA" id="ARBA00022448"/>
    </source>
</evidence>
<accession>A0A9W6CIQ3</accession>
<feature type="transmembrane region" description="Helical" evidence="8">
    <location>
        <begin position="206"/>
        <end position="231"/>
    </location>
</feature>
<comment type="caution">
    <text evidence="10">The sequence shown here is derived from an EMBL/GenBank/DDBJ whole genome shotgun (WGS) entry which is preliminary data.</text>
</comment>
<evidence type="ECO:0000256" key="4">
    <source>
        <dbReference type="ARBA" id="ARBA00022475"/>
    </source>
</evidence>